<gene>
    <name evidence="1" type="ORF">ACFP50_11310</name>
</gene>
<protein>
    <recommendedName>
        <fullName evidence="3">DUF4132 domain-containing protein</fullName>
    </recommendedName>
</protein>
<sequence length="256" mass="28745">MRSARPTLRCLQEDLDLPLPPVTAALDETDHPIVAKAAEQFADAEVKHERIRAIDDQVLFKVKVQRWRGAVWTDADLPWLVAAGRREGGSGDDFYAKLEAEGKAARAQYNATHAEALRTVTSTAHLLPTREDHIRYRAEAGVRFVRRLRTTLFDLTRDTLRDGREHAVDFDTFTLGLQVRADDGHETYLAVRITGSVPPNLTIIILRNVPGCEVEGWYPEYALPERELLPAEQAWSNIMDPRAAAEVLDEVDCPGQ</sequence>
<dbReference type="EMBL" id="JBHSPT010000024">
    <property type="protein sequence ID" value="MFC6056029.1"/>
    <property type="molecule type" value="Genomic_DNA"/>
</dbReference>
<evidence type="ECO:0008006" key="3">
    <source>
        <dbReference type="Google" id="ProtNLM"/>
    </source>
</evidence>
<evidence type="ECO:0000313" key="1">
    <source>
        <dbReference type="EMBL" id="MFC6056029.1"/>
    </source>
</evidence>
<evidence type="ECO:0000313" key="2">
    <source>
        <dbReference type="Proteomes" id="UP001596242"/>
    </source>
</evidence>
<reference evidence="2" key="1">
    <citation type="journal article" date="2019" name="Int. J. Syst. Evol. Microbiol.">
        <title>The Global Catalogue of Microorganisms (GCM) 10K type strain sequencing project: providing services to taxonomists for standard genome sequencing and annotation.</title>
        <authorList>
            <consortium name="The Broad Institute Genomics Platform"/>
            <consortium name="The Broad Institute Genome Sequencing Center for Infectious Disease"/>
            <person name="Wu L."/>
            <person name="Ma J."/>
        </authorList>
    </citation>
    <scope>NUCLEOTIDE SEQUENCE [LARGE SCALE GENOMIC DNA]</scope>
    <source>
        <strain evidence="2">JCM 12763</strain>
    </source>
</reference>
<dbReference type="Proteomes" id="UP001596242">
    <property type="component" value="Unassembled WGS sequence"/>
</dbReference>
<accession>A0ABW1LWV4</accession>
<dbReference type="RefSeq" id="WP_386395832.1">
    <property type="nucleotide sequence ID" value="NZ_JBHSPT010000024.1"/>
</dbReference>
<proteinExistence type="predicted"/>
<comment type="caution">
    <text evidence="1">The sequence shown here is derived from an EMBL/GenBank/DDBJ whole genome shotgun (WGS) entry which is preliminary data.</text>
</comment>
<name>A0ABW1LWV4_9ACTN</name>
<organism evidence="1 2">
    <name type="scientific">Streptomyces pratens</name>
    <dbReference type="NCBI Taxonomy" id="887456"/>
    <lineage>
        <taxon>Bacteria</taxon>
        <taxon>Bacillati</taxon>
        <taxon>Actinomycetota</taxon>
        <taxon>Actinomycetes</taxon>
        <taxon>Kitasatosporales</taxon>
        <taxon>Streptomycetaceae</taxon>
        <taxon>Streptomyces</taxon>
    </lineage>
</organism>
<keyword evidence="2" id="KW-1185">Reference proteome</keyword>